<protein>
    <submittedName>
        <fullName evidence="2">Uncharacterized protein</fullName>
    </submittedName>
</protein>
<name>A0A8H6RHA5_9PEZI</name>
<feature type="region of interest" description="Disordered" evidence="1">
    <location>
        <begin position="1"/>
        <end position="25"/>
    </location>
</feature>
<dbReference type="EMBL" id="JABCIY010000161">
    <property type="protein sequence ID" value="KAF7191103.1"/>
    <property type="molecule type" value="Genomic_DNA"/>
</dbReference>
<organism evidence="2 3">
    <name type="scientific">Pseudocercospora fuligena</name>
    <dbReference type="NCBI Taxonomy" id="685502"/>
    <lineage>
        <taxon>Eukaryota</taxon>
        <taxon>Fungi</taxon>
        <taxon>Dikarya</taxon>
        <taxon>Ascomycota</taxon>
        <taxon>Pezizomycotina</taxon>
        <taxon>Dothideomycetes</taxon>
        <taxon>Dothideomycetidae</taxon>
        <taxon>Mycosphaerellales</taxon>
        <taxon>Mycosphaerellaceae</taxon>
        <taxon>Pseudocercospora</taxon>
    </lineage>
</organism>
<evidence type="ECO:0000256" key="1">
    <source>
        <dbReference type="SAM" id="MobiDB-lite"/>
    </source>
</evidence>
<proteinExistence type="predicted"/>
<evidence type="ECO:0000313" key="3">
    <source>
        <dbReference type="Proteomes" id="UP000660729"/>
    </source>
</evidence>
<gene>
    <name evidence="2" type="ORF">HII31_07618</name>
</gene>
<feature type="compositionally biased region" description="Polar residues" evidence="1">
    <location>
        <begin position="1"/>
        <end position="14"/>
    </location>
</feature>
<evidence type="ECO:0000313" key="2">
    <source>
        <dbReference type="EMBL" id="KAF7191103.1"/>
    </source>
</evidence>
<dbReference type="Proteomes" id="UP000660729">
    <property type="component" value="Unassembled WGS sequence"/>
</dbReference>
<accession>A0A8H6RHA5</accession>
<dbReference type="AlphaFoldDB" id="A0A8H6RHA5"/>
<sequence>MRASAHSATPSRAWTPQPAPREPNADRRLEKLRKYQELDQQLKAMKADPETQEIVERPMKRVKIDDLVSIPHNRPGDAKSTFRMFEIDSDEEMEVDEEVEIRSNVFETSENNETPKMPEAPAKSMEIKPAVEIPQPVATPAAPKVDNVYDFKWNVAEKETTVEMVRPQKESEVFQWPTLKPRTKPALEGREADFAAATFVYGLAYFEKHGAVPEGLF</sequence>
<comment type="caution">
    <text evidence="2">The sequence shown here is derived from an EMBL/GenBank/DDBJ whole genome shotgun (WGS) entry which is preliminary data.</text>
</comment>
<keyword evidence="3" id="KW-1185">Reference proteome</keyword>
<reference evidence="2" key="1">
    <citation type="submission" date="2020-04" db="EMBL/GenBank/DDBJ databases">
        <title>Draft genome resource of the tomato pathogen Pseudocercospora fuligena.</title>
        <authorList>
            <person name="Zaccaron A."/>
        </authorList>
    </citation>
    <scope>NUCLEOTIDE SEQUENCE</scope>
    <source>
        <strain evidence="2">PF001</strain>
    </source>
</reference>
<dbReference type="OrthoDB" id="3647284at2759"/>